<accession>A0A0M0GQU3</accession>
<dbReference type="GO" id="GO:0016301">
    <property type="term" value="F:kinase activity"/>
    <property type="evidence" value="ECO:0007669"/>
    <property type="project" value="UniProtKB-KW"/>
</dbReference>
<dbReference type="PATRIC" id="fig|189381.12.peg.1073"/>
<dbReference type="STRING" id="189381.GCA_900166615_03340"/>
<comment type="caution">
    <text evidence="1">The sequence shown here is derived from an EMBL/GenBank/DDBJ whole genome shotgun (WGS) entry which is preliminary data.</text>
</comment>
<dbReference type="AlphaFoldDB" id="A0A0M0GQU3"/>
<dbReference type="Proteomes" id="UP000037405">
    <property type="component" value="Unassembled WGS sequence"/>
</dbReference>
<evidence type="ECO:0000313" key="1">
    <source>
        <dbReference type="EMBL" id="KON91801.1"/>
    </source>
</evidence>
<name>A0A0M0GQU3_9BACI</name>
<proteinExistence type="predicted"/>
<dbReference type="InterPro" id="IPR027417">
    <property type="entry name" value="P-loop_NTPase"/>
</dbReference>
<protein>
    <submittedName>
        <fullName evidence="1">Shikimate kinase</fullName>
    </submittedName>
</protein>
<dbReference type="OrthoDB" id="193997at2"/>
<keyword evidence="1" id="KW-0808">Transferase</keyword>
<keyword evidence="2" id="KW-1185">Reference proteome</keyword>
<dbReference type="EMBL" id="LGUE01000001">
    <property type="protein sequence ID" value="KON91801.1"/>
    <property type="molecule type" value="Genomic_DNA"/>
</dbReference>
<dbReference type="Gene3D" id="3.40.50.300">
    <property type="entry name" value="P-loop containing nucleotide triphosphate hydrolases"/>
    <property type="match status" value="1"/>
</dbReference>
<evidence type="ECO:0000313" key="2">
    <source>
        <dbReference type="Proteomes" id="UP000037405"/>
    </source>
</evidence>
<organism evidence="1 2">
    <name type="scientific">Rossellomorea marisflavi</name>
    <dbReference type="NCBI Taxonomy" id="189381"/>
    <lineage>
        <taxon>Bacteria</taxon>
        <taxon>Bacillati</taxon>
        <taxon>Bacillota</taxon>
        <taxon>Bacilli</taxon>
        <taxon>Bacillales</taxon>
        <taxon>Bacillaceae</taxon>
        <taxon>Rossellomorea</taxon>
    </lineage>
</organism>
<sequence length="186" mass="21316">MKLVIIIGPQAVGKMTVGQELAKITDLKLFHNHMTIDLIGNFFDYGSSEGKRLVKLFRHELFDAISKSDLDGLIFTFVWAFDMKEDWDYIESISTMFQSRGGSVFYVELEAGVQERLKRNKSENRLIHKPSKRNVDWSETDLLDSMTTYRLNSIEGELSGDNYVRIDNAALSATETAVIIKHRFDL</sequence>
<keyword evidence="1" id="KW-0418">Kinase</keyword>
<gene>
    <name evidence="1" type="ORF">AF331_04755</name>
</gene>
<dbReference type="RefSeq" id="WP_053426993.1">
    <property type="nucleotide sequence ID" value="NZ_JAMQJB010000003.1"/>
</dbReference>
<reference evidence="2" key="1">
    <citation type="submission" date="2015-07" db="EMBL/GenBank/DDBJ databases">
        <title>Fjat-14235 jcm11544.</title>
        <authorList>
            <person name="Liu B."/>
            <person name="Wang J."/>
            <person name="Zhu Y."/>
            <person name="Liu G."/>
            <person name="Chen Q."/>
            <person name="Chen Z."/>
            <person name="Lan J."/>
            <person name="Che J."/>
            <person name="Ge C."/>
            <person name="Shi H."/>
            <person name="Pan Z."/>
            <person name="Liu X."/>
        </authorList>
    </citation>
    <scope>NUCLEOTIDE SEQUENCE [LARGE SCALE GENOMIC DNA]</scope>
    <source>
        <strain evidence="2">JCM 11544</strain>
    </source>
</reference>
<dbReference type="SUPFAM" id="SSF52540">
    <property type="entry name" value="P-loop containing nucleoside triphosphate hydrolases"/>
    <property type="match status" value="1"/>
</dbReference>